<dbReference type="EMBL" id="JBHTKR010000003">
    <property type="protein sequence ID" value="MFD1194756.1"/>
    <property type="molecule type" value="Genomic_DNA"/>
</dbReference>
<dbReference type="PANTHER" id="PTHR33376:SF15">
    <property type="entry name" value="BLL6794 PROTEIN"/>
    <property type="match status" value="1"/>
</dbReference>
<feature type="signal peptide" evidence="4">
    <location>
        <begin position="1"/>
        <end position="27"/>
    </location>
</feature>
<dbReference type="InterPro" id="IPR038404">
    <property type="entry name" value="TRAP_DctP_sf"/>
</dbReference>
<organism evidence="5 6">
    <name type="scientific">Seohaeicola saemankumensis</name>
    <dbReference type="NCBI Taxonomy" id="481181"/>
    <lineage>
        <taxon>Bacteria</taxon>
        <taxon>Pseudomonadati</taxon>
        <taxon>Pseudomonadota</taxon>
        <taxon>Alphaproteobacteria</taxon>
        <taxon>Rhodobacterales</taxon>
        <taxon>Roseobacteraceae</taxon>
        <taxon>Seohaeicola</taxon>
    </lineage>
</organism>
<keyword evidence="3" id="KW-0574">Periplasm</keyword>
<name>A0ABW3TFG6_9RHOB</name>
<dbReference type="NCBIfam" id="NF037995">
    <property type="entry name" value="TRAP_S1"/>
    <property type="match status" value="1"/>
</dbReference>
<evidence type="ECO:0000256" key="2">
    <source>
        <dbReference type="ARBA" id="ARBA00022729"/>
    </source>
</evidence>
<proteinExistence type="predicted"/>
<dbReference type="Gene3D" id="3.40.190.170">
    <property type="entry name" value="Bacterial extracellular solute-binding protein, family 7"/>
    <property type="match status" value="1"/>
</dbReference>
<evidence type="ECO:0000313" key="5">
    <source>
        <dbReference type="EMBL" id="MFD1194756.1"/>
    </source>
</evidence>
<dbReference type="RefSeq" id="WP_380790639.1">
    <property type="nucleotide sequence ID" value="NZ_JBHTKR010000003.1"/>
</dbReference>
<reference evidence="6" key="1">
    <citation type="journal article" date="2019" name="Int. J. Syst. Evol. Microbiol.">
        <title>The Global Catalogue of Microorganisms (GCM) 10K type strain sequencing project: providing services to taxonomists for standard genome sequencing and annotation.</title>
        <authorList>
            <consortium name="The Broad Institute Genomics Platform"/>
            <consortium name="The Broad Institute Genome Sequencing Center for Infectious Disease"/>
            <person name="Wu L."/>
            <person name="Ma J."/>
        </authorList>
    </citation>
    <scope>NUCLEOTIDE SEQUENCE [LARGE SCALE GENOMIC DNA]</scope>
    <source>
        <strain evidence="6">CCUG 55328</strain>
    </source>
</reference>
<comment type="subcellular location">
    <subcellularLocation>
        <location evidence="1">Periplasm</location>
    </subcellularLocation>
</comment>
<feature type="chain" id="PRO_5047541282" evidence="4">
    <location>
        <begin position="28"/>
        <end position="348"/>
    </location>
</feature>
<dbReference type="InterPro" id="IPR018389">
    <property type="entry name" value="DctP_fam"/>
</dbReference>
<keyword evidence="2 4" id="KW-0732">Signal</keyword>
<comment type="caution">
    <text evidence="5">The sequence shown here is derived from an EMBL/GenBank/DDBJ whole genome shotgun (WGS) entry which is preliminary data.</text>
</comment>
<gene>
    <name evidence="5" type="primary">dctP</name>
    <name evidence="5" type="ORF">ACFQ3C_08750</name>
</gene>
<dbReference type="Pfam" id="PF03480">
    <property type="entry name" value="DctP"/>
    <property type="match status" value="1"/>
</dbReference>
<evidence type="ECO:0000256" key="3">
    <source>
        <dbReference type="ARBA" id="ARBA00022764"/>
    </source>
</evidence>
<evidence type="ECO:0000256" key="4">
    <source>
        <dbReference type="SAM" id="SignalP"/>
    </source>
</evidence>
<keyword evidence="6" id="KW-1185">Reference proteome</keyword>
<accession>A0ABW3TFG6</accession>
<sequence>MKPIFRAIAITGAIAGLLAGHAGQAQAQDYPALSLRLAHPLPQTWPAAEWDGWWAEEVARRSGGKIQIEVFWAGQIGSLTEIKSLVSNGAVDLGVFAQAVHAEELPLTSVSAGLLNRVSASPAVADTLAGALYATDPIRDELAAQNLHVLKWTVPSTYTLQCNRPINSTADLAGLRVRAVGGAYVPIWMESLGMVPTRVQATEIREGLTRGTLDCNFGPIEWATFAGFETAAPYWSDINTGSFTTFQLYIAKSAWDGFPQNVRDLMTDVAKEAMAKDQAALDAVAAKAVDAYKAAGGQIVNLSDMDALVAKSPDMISIWEERMTGAGMADKIAPLVGPMREAQKSFQN</sequence>
<protein>
    <submittedName>
        <fullName evidence="5">TRAP transporter substrate-binding protein DctP</fullName>
    </submittedName>
</protein>
<dbReference type="Proteomes" id="UP001597151">
    <property type="component" value="Unassembled WGS sequence"/>
</dbReference>
<evidence type="ECO:0000256" key="1">
    <source>
        <dbReference type="ARBA" id="ARBA00004418"/>
    </source>
</evidence>
<evidence type="ECO:0000313" key="6">
    <source>
        <dbReference type="Proteomes" id="UP001597151"/>
    </source>
</evidence>
<dbReference type="PANTHER" id="PTHR33376">
    <property type="match status" value="1"/>
</dbReference>